<keyword evidence="2" id="KW-1185">Reference proteome</keyword>
<sequence length="159" mass="18189">MRLVVGGLIATILLWALPVQAQISHAQVMALVEALRLAAPQTSSQEDGLYSPWKIKPSNIPRWSRLCIGEELTPEQFEENVQKARLVVACVMDDILRKEYPESDNNEFTAVRRAASWWVSGDPSLYDRGDIRIYTERVLRFYEELRVTPSDFVPLRVTN</sequence>
<organism evidence="1 2">
    <name type="scientific">Oxynema aestuarii AP17</name>
    <dbReference type="NCBI Taxonomy" id="2064643"/>
    <lineage>
        <taxon>Bacteria</taxon>
        <taxon>Bacillati</taxon>
        <taxon>Cyanobacteriota</taxon>
        <taxon>Cyanophyceae</taxon>
        <taxon>Oscillatoriophycideae</taxon>
        <taxon>Oscillatoriales</taxon>
        <taxon>Oscillatoriaceae</taxon>
        <taxon>Oxynema</taxon>
        <taxon>Oxynema aestuarii</taxon>
    </lineage>
</organism>
<dbReference type="EMBL" id="CP051167">
    <property type="protein sequence ID" value="QIZ69424.1"/>
    <property type="molecule type" value="Genomic_DNA"/>
</dbReference>
<reference evidence="1 2" key="1">
    <citation type="submission" date="2020-04" db="EMBL/GenBank/DDBJ databases">
        <authorList>
            <person name="Basu S."/>
            <person name="Maruthanayagam V."/>
            <person name="Chakraborty S."/>
            <person name="Pramanik A."/>
            <person name="Mukherjee J."/>
            <person name="Brink B."/>
        </authorList>
    </citation>
    <scope>NUCLEOTIDE SEQUENCE [LARGE SCALE GENOMIC DNA]</scope>
    <source>
        <strain evidence="1 2">AP17</strain>
    </source>
</reference>
<dbReference type="Proteomes" id="UP000500857">
    <property type="component" value="Chromosome"/>
</dbReference>
<name>A0A6H1TS49_9CYAN</name>
<accession>A0A6H1TS49</accession>
<dbReference type="RefSeq" id="WP_168567581.1">
    <property type="nucleotide sequence ID" value="NZ_CP051167.1"/>
</dbReference>
<dbReference type="AlphaFoldDB" id="A0A6H1TS49"/>
<dbReference type="KEGG" id="oxy:HCG48_01520"/>
<evidence type="ECO:0000313" key="2">
    <source>
        <dbReference type="Proteomes" id="UP000500857"/>
    </source>
</evidence>
<proteinExistence type="predicted"/>
<gene>
    <name evidence="1" type="ORF">HCG48_01520</name>
</gene>
<protein>
    <submittedName>
        <fullName evidence="1">Uncharacterized protein</fullName>
    </submittedName>
</protein>
<evidence type="ECO:0000313" key="1">
    <source>
        <dbReference type="EMBL" id="QIZ69424.1"/>
    </source>
</evidence>